<comment type="similarity">
    <text evidence="2">Belongs to the bacterial sugar transferase family.</text>
</comment>
<keyword evidence="4 7" id="KW-0812">Transmembrane</keyword>
<feature type="transmembrane region" description="Helical" evidence="7">
    <location>
        <begin position="123"/>
        <end position="145"/>
    </location>
</feature>
<evidence type="ECO:0000313" key="10">
    <source>
        <dbReference type="Proteomes" id="UP000331127"/>
    </source>
</evidence>
<dbReference type="PANTHER" id="PTHR30576:SF10">
    <property type="entry name" value="SLL5057 PROTEIN"/>
    <property type="match status" value="1"/>
</dbReference>
<dbReference type="PANTHER" id="PTHR30576">
    <property type="entry name" value="COLANIC BIOSYNTHESIS UDP-GLUCOSE LIPID CARRIER TRANSFERASE"/>
    <property type="match status" value="1"/>
</dbReference>
<protein>
    <submittedName>
        <fullName evidence="9">Exopolysaccharide biosynthesis polyprenyl glycosylphosphotransferase</fullName>
    </submittedName>
</protein>
<evidence type="ECO:0000259" key="8">
    <source>
        <dbReference type="Pfam" id="PF02397"/>
    </source>
</evidence>
<dbReference type="Pfam" id="PF02397">
    <property type="entry name" value="Bac_transf"/>
    <property type="match status" value="1"/>
</dbReference>
<proteinExistence type="inferred from homology"/>
<feature type="transmembrane region" description="Helical" evidence="7">
    <location>
        <begin position="30"/>
        <end position="52"/>
    </location>
</feature>
<dbReference type="Proteomes" id="UP000331127">
    <property type="component" value="Unassembled WGS sequence"/>
</dbReference>
<dbReference type="EMBL" id="BLAE01000046">
    <property type="protein sequence ID" value="GES13383.1"/>
    <property type="molecule type" value="Genomic_DNA"/>
</dbReference>
<evidence type="ECO:0000256" key="4">
    <source>
        <dbReference type="ARBA" id="ARBA00022692"/>
    </source>
</evidence>
<evidence type="ECO:0000256" key="1">
    <source>
        <dbReference type="ARBA" id="ARBA00004141"/>
    </source>
</evidence>
<dbReference type="InterPro" id="IPR003362">
    <property type="entry name" value="Bact_transf"/>
</dbReference>
<dbReference type="GO" id="GO:0016020">
    <property type="term" value="C:membrane"/>
    <property type="evidence" value="ECO:0007669"/>
    <property type="project" value="UniProtKB-SubCell"/>
</dbReference>
<feature type="domain" description="Bacterial sugar transferase" evidence="8">
    <location>
        <begin position="290"/>
        <end position="475"/>
    </location>
</feature>
<reference evidence="9 10" key="1">
    <citation type="submission" date="2019-10" db="EMBL/GenBank/DDBJ databases">
        <title>Whole genome shotgun sequence of Acrocarpospora macrocephala NBRC 16266.</title>
        <authorList>
            <person name="Ichikawa N."/>
            <person name="Kimura A."/>
            <person name="Kitahashi Y."/>
            <person name="Komaki H."/>
            <person name="Oguchi A."/>
        </authorList>
    </citation>
    <scope>NUCLEOTIDE SEQUENCE [LARGE SCALE GENOMIC DNA]</scope>
    <source>
        <strain evidence="9 10">NBRC 16266</strain>
    </source>
</reference>
<keyword evidence="5 7" id="KW-1133">Transmembrane helix</keyword>
<dbReference type="InterPro" id="IPR017475">
    <property type="entry name" value="EPS_sugar_tfrase"/>
</dbReference>
<comment type="subcellular location">
    <subcellularLocation>
        <location evidence="1">Membrane</location>
        <topology evidence="1">Multi-pass membrane protein</topology>
    </subcellularLocation>
</comment>
<dbReference type="NCBIfam" id="TIGR03025">
    <property type="entry name" value="EPS_sugtrans"/>
    <property type="match status" value="1"/>
</dbReference>
<name>A0A5M3X3H2_9ACTN</name>
<dbReference type="Pfam" id="PF13727">
    <property type="entry name" value="CoA_binding_3"/>
    <property type="match status" value="1"/>
</dbReference>
<gene>
    <name evidence="9" type="ORF">Amac_069800</name>
</gene>
<evidence type="ECO:0000256" key="3">
    <source>
        <dbReference type="ARBA" id="ARBA00022679"/>
    </source>
</evidence>
<organism evidence="9 10">
    <name type="scientific">Acrocarpospora macrocephala</name>
    <dbReference type="NCBI Taxonomy" id="150177"/>
    <lineage>
        <taxon>Bacteria</taxon>
        <taxon>Bacillati</taxon>
        <taxon>Actinomycetota</taxon>
        <taxon>Actinomycetes</taxon>
        <taxon>Streptosporangiales</taxon>
        <taxon>Streptosporangiaceae</taxon>
        <taxon>Acrocarpospora</taxon>
    </lineage>
</organism>
<keyword evidence="6 7" id="KW-0472">Membrane</keyword>
<evidence type="ECO:0000256" key="5">
    <source>
        <dbReference type="ARBA" id="ARBA00022989"/>
    </source>
</evidence>
<evidence type="ECO:0000256" key="2">
    <source>
        <dbReference type="ARBA" id="ARBA00006464"/>
    </source>
</evidence>
<keyword evidence="10" id="KW-1185">Reference proteome</keyword>
<dbReference type="GO" id="GO:0016780">
    <property type="term" value="F:phosphotransferase activity, for other substituted phosphate groups"/>
    <property type="evidence" value="ECO:0007669"/>
    <property type="project" value="TreeGrafter"/>
</dbReference>
<dbReference type="AlphaFoldDB" id="A0A5M3X3H2"/>
<keyword evidence="3 9" id="KW-0808">Transferase</keyword>
<evidence type="ECO:0000256" key="7">
    <source>
        <dbReference type="SAM" id="Phobius"/>
    </source>
</evidence>
<accession>A0A5M3X3H2</accession>
<sequence>MRDGEMRAVVVDRALPVPERKLTPTWTLRYRVSAAMSDITCAFLAGAAAVVLRFGEVTPYVEPYVLLSGTLPLLWVIVMALNRVYEPRLIGVGSEEFRRIAQSGIAIIAAVAIAAYVTKTDLARGYVVLALPLMTILTLLGRYGLRRGLHRRRSRGQCMRRVVAVGHPEAVADLVRLFRRERYHGMDIVAACLPEEGPDVGVPVLGDFSDVPLVVNRINADTVAVLACPEFDGIALRRLAWRLERSRTDLVVAPALMEVAGPRTTIRPVAGLPLLHVEHPELAGVRRLIKNGFDRLVAGVVLILLSPLLLALAIAVRVTSSGPALFRQTRVGRDGQEFTILKFRTMAQDAEHRKIQLVSDADGVLFKIRRDPRITPLGARLRRHSLDELPQLINVVNGHMSLVGPRPPLPEEVARYGDDVRRRLLVRPGMTGLWQVNGRSDLSWEESVRLDLRYVENWSLMLDLQILWKTWSAVARGAGAY</sequence>
<feature type="transmembrane region" description="Helical" evidence="7">
    <location>
        <begin position="296"/>
        <end position="316"/>
    </location>
</feature>
<evidence type="ECO:0000313" key="9">
    <source>
        <dbReference type="EMBL" id="GES13383.1"/>
    </source>
</evidence>
<evidence type="ECO:0000256" key="6">
    <source>
        <dbReference type="ARBA" id="ARBA00023136"/>
    </source>
</evidence>
<comment type="caution">
    <text evidence="9">The sequence shown here is derived from an EMBL/GenBank/DDBJ whole genome shotgun (WGS) entry which is preliminary data.</text>
</comment>
<feature type="transmembrane region" description="Helical" evidence="7">
    <location>
        <begin position="64"/>
        <end position="85"/>
    </location>
</feature>
<feature type="transmembrane region" description="Helical" evidence="7">
    <location>
        <begin position="97"/>
        <end position="117"/>
    </location>
</feature>